<feature type="region of interest" description="Disordered" evidence="1">
    <location>
        <begin position="15"/>
        <end position="44"/>
    </location>
</feature>
<dbReference type="Pfam" id="PF13561">
    <property type="entry name" value="adh_short_C2"/>
    <property type="match status" value="1"/>
</dbReference>
<name>A0A078B894_STYLE</name>
<proteinExistence type="predicted"/>
<dbReference type="CDD" id="cd05233">
    <property type="entry name" value="SDR_c"/>
    <property type="match status" value="1"/>
</dbReference>
<dbReference type="InterPro" id="IPR036291">
    <property type="entry name" value="NAD(P)-bd_dom_sf"/>
</dbReference>
<dbReference type="InParanoid" id="A0A078B894"/>
<evidence type="ECO:0000313" key="2">
    <source>
        <dbReference type="EMBL" id="CDW89512.1"/>
    </source>
</evidence>
<accession>A0A078B894</accession>
<dbReference type="PANTHER" id="PTHR43975:SF2">
    <property type="entry name" value="EG:BACR7A4.14 PROTEIN-RELATED"/>
    <property type="match status" value="1"/>
</dbReference>
<protein>
    <submittedName>
        <fullName evidence="2">Uncharacterized protein</fullName>
    </submittedName>
</protein>
<gene>
    <name evidence="2" type="primary">Contig5250.g5626</name>
    <name evidence="2" type="ORF">STYLEM_18645</name>
</gene>
<evidence type="ECO:0000313" key="3">
    <source>
        <dbReference type="Proteomes" id="UP000039865"/>
    </source>
</evidence>
<dbReference type="PANTHER" id="PTHR43975">
    <property type="entry name" value="ZGC:101858"/>
    <property type="match status" value="1"/>
</dbReference>
<dbReference type="InterPro" id="IPR002347">
    <property type="entry name" value="SDR_fam"/>
</dbReference>
<sequence>MNLQGFFQDIFSRQGVNAPSAQNNNDGPRSQGLPRTQNDPSANQGKFEEIKNKQGGSAVGGGIGGAAGSWLQKNLGGFGGFGNQNILNQKEDKNYTTCLTYTKSFSGKNFIMTGATGGIGSKVAKKLMKAGARVVMLVQDPSKIEGAMNLRNTPFKAGRNFFPIALNLREPYQIEKKFRQALQQIGGDLHGLILCHGYIKNESITETNMLEWDLMMNLNVRPHFQLISIAIPFLKLTKGSITVLSSTAGETPLPGSAIYSTSMSMLNMLVKCTALETAFHGVRVNAVAAGVTLTQSRMKKESLNFTDNQNKTFLMEAAQDVPLLNQINLPKDVARSILWLASEDASFVTGEILTIDGGQSLTNNNYVDYLKELEAQKQGEGLAGQLFGTSRQ</sequence>
<dbReference type="PRINTS" id="PR00081">
    <property type="entry name" value="GDHRDH"/>
</dbReference>
<dbReference type="Gene3D" id="3.40.50.720">
    <property type="entry name" value="NAD(P)-binding Rossmann-like Domain"/>
    <property type="match status" value="1"/>
</dbReference>
<reference evidence="2 3" key="1">
    <citation type="submission" date="2014-06" db="EMBL/GenBank/DDBJ databases">
        <authorList>
            <person name="Swart Estienne"/>
        </authorList>
    </citation>
    <scope>NUCLEOTIDE SEQUENCE [LARGE SCALE GENOMIC DNA]</scope>
    <source>
        <strain evidence="2 3">130c</strain>
    </source>
</reference>
<dbReference type="Proteomes" id="UP000039865">
    <property type="component" value="Unassembled WGS sequence"/>
</dbReference>
<dbReference type="EMBL" id="CCKQ01017613">
    <property type="protein sequence ID" value="CDW89512.1"/>
    <property type="molecule type" value="Genomic_DNA"/>
</dbReference>
<dbReference type="SUPFAM" id="SSF51735">
    <property type="entry name" value="NAD(P)-binding Rossmann-fold domains"/>
    <property type="match status" value="1"/>
</dbReference>
<dbReference type="OrthoDB" id="311609at2759"/>
<dbReference type="AlphaFoldDB" id="A0A078B894"/>
<organism evidence="2 3">
    <name type="scientific">Stylonychia lemnae</name>
    <name type="common">Ciliate</name>
    <dbReference type="NCBI Taxonomy" id="5949"/>
    <lineage>
        <taxon>Eukaryota</taxon>
        <taxon>Sar</taxon>
        <taxon>Alveolata</taxon>
        <taxon>Ciliophora</taxon>
        <taxon>Intramacronucleata</taxon>
        <taxon>Spirotrichea</taxon>
        <taxon>Stichotrichia</taxon>
        <taxon>Sporadotrichida</taxon>
        <taxon>Oxytrichidae</taxon>
        <taxon>Stylonychinae</taxon>
        <taxon>Stylonychia</taxon>
    </lineage>
</organism>
<keyword evidence="3" id="KW-1185">Reference proteome</keyword>
<evidence type="ECO:0000256" key="1">
    <source>
        <dbReference type="SAM" id="MobiDB-lite"/>
    </source>
</evidence>